<dbReference type="EMBL" id="WIXE01006315">
    <property type="protein sequence ID" value="KAK5981408.1"/>
    <property type="molecule type" value="Genomic_DNA"/>
</dbReference>
<protein>
    <submittedName>
        <fullName evidence="2">Uncharacterized protein</fullName>
    </submittedName>
</protein>
<feature type="region of interest" description="Disordered" evidence="1">
    <location>
        <begin position="89"/>
        <end position="138"/>
    </location>
</feature>
<dbReference type="Proteomes" id="UP001331761">
    <property type="component" value="Unassembled WGS sequence"/>
</dbReference>
<feature type="region of interest" description="Disordered" evidence="1">
    <location>
        <begin position="1"/>
        <end position="65"/>
    </location>
</feature>
<evidence type="ECO:0000313" key="2">
    <source>
        <dbReference type="EMBL" id="KAK5981408.1"/>
    </source>
</evidence>
<proteinExistence type="predicted"/>
<evidence type="ECO:0000313" key="3">
    <source>
        <dbReference type="Proteomes" id="UP001331761"/>
    </source>
</evidence>
<evidence type="ECO:0000256" key="1">
    <source>
        <dbReference type="SAM" id="MobiDB-lite"/>
    </source>
</evidence>
<dbReference type="AlphaFoldDB" id="A0AAN8IS92"/>
<organism evidence="2 3">
    <name type="scientific">Trichostrongylus colubriformis</name>
    <name type="common">Black scour worm</name>
    <dbReference type="NCBI Taxonomy" id="6319"/>
    <lineage>
        <taxon>Eukaryota</taxon>
        <taxon>Metazoa</taxon>
        <taxon>Ecdysozoa</taxon>
        <taxon>Nematoda</taxon>
        <taxon>Chromadorea</taxon>
        <taxon>Rhabditida</taxon>
        <taxon>Rhabditina</taxon>
        <taxon>Rhabditomorpha</taxon>
        <taxon>Strongyloidea</taxon>
        <taxon>Trichostrongylidae</taxon>
        <taxon>Trichostrongylus</taxon>
    </lineage>
</organism>
<name>A0AAN8IS92_TRICO</name>
<accession>A0AAN8IS92</accession>
<keyword evidence="3" id="KW-1185">Reference proteome</keyword>
<feature type="compositionally biased region" description="Polar residues" evidence="1">
    <location>
        <begin position="1"/>
        <end position="57"/>
    </location>
</feature>
<reference evidence="2 3" key="1">
    <citation type="submission" date="2019-10" db="EMBL/GenBank/DDBJ databases">
        <title>Assembly and Annotation for the nematode Trichostrongylus colubriformis.</title>
        <authorList>
            <person name="Martin J."/>
        </authorList>
    </citation>
    <scope>NUCLEOTIDE SEQUENCE [LARGE SCALE GENOMIC DNA]</scope>
    <source>
        <strain evidence="2">G859</strain>
        <tissue evidence="2">Whole worm</tissue>
    </source>
</reference>
<sequence>MNDSSVIQNVTSSGTGRTTRMISSETNIWAPTGGTSASKRHTGTSGVPSKNESSPTVPSVFAEPPADVYELRRRLERAREYERARAMMMEQGSREQDQGAAVVAASVPGESKSPAAAAYPYLQGLRSRDGREGGGTQL</sequence>
<gene>
    <name evidence="2" type="ORF">GCK32_017677</name>
</gene>
<comment type="caution">
    <text evidence="2">The sequence shown here is derived from an EMBL/GenBank/DDBJ whole genome shotgun (WGS) entry which is preliminary data.</text>
</comment>